<keyword evidence="1" id="KW-1133">Transmembrane helix</keyword>
<evidence type="ECO:0000259" key="2">
    <source>
        <dbReference type="Pfam" id="PF09922"/>
    </source>
</evidence>
<dbReference type="Proteomes" id="UP000075683">
    <property type="component" value="Unassembled WGS sequence"/>
</dbReference>
<feature type="transmembrane region" description="Helical" evidence="1">
    <location>
        <begin position="12"/>
        <end position="45"/>
    </location>
</feature>
<dbReference type="STRING" id="301148.B4135_2596"/>
<feature type="transmembrane region" description="Helical" evidence="1">
    <location>
        <begin position="57"/>
        <end position="89"/>
    </location>
</feature>
<dbReference type="InterPro" id="IPR047793">
    <property type="entry name" value="LiaF_C"/>
</dbReference>
<dbReference type="AlphaFoldDB" id="A0A150LWI7"/>
<dbReference type="GO" id="GO:0016020">
    <property type="term" value="C:membrane"/>
    <property type="evidence" value="ECO:0007669"/>
    <property type="project" value="InterPro"/>
</dbReference>
<keyword evidence="1" id="KW-0472">Membrane</keyword>
<protein>
    <recommendedName>
        <fullName evidence="2">Cell wall-active antibiotics response LiaF-like C-terminal domain-containing protein</fullName>
    </recommendedName>
</protein>
<proteinExistence type="predicted"/>
<dbReference type="PIRSF" id="PIRSF031509">
    <property type="entry name" value="Cell_wall_LiaF/YvqF"/>
    <property type="match status" value="1"/>
</dbReference>
<reference evidence="3 4" key="1">
    <citation type="submission" date="2016-01" db="EMBL/GenBank/DDBJ databases">
        <title>Draft Genome Sequences of Seven Thermophilic Sporeformers Isolated from Foods.</title>
        <authorList>
            <person name="Berendsen E.M."/>
            <person name="Wells-Bennik M.H."/>
            <person name="Krawcyk A.O."/>
            <person name="De Jong A."/>
            <person name="Holsappel S."/>
            <person name="Eijlander R.T."/>
            <person name="Kuipers O.P."/>
        </authorList>
    </citation>
    <scope>NUCLEOTIDE SEQUENCE [LARGE SCALE GENOMIC DNA]</scope>
    <source>
        <strain evidence="3 4">B4135</strain>
    </source>
</reference>
<dbReference type="InterPro" id="IPR016975">
    <property type="entry name" value="Cell_wall_LiaF"/>
</dbReference>
<gene>
    <name evidence="3" type="ORF">B4135_2596</name>
</gene>
<evidence type="ECO:0000256" key="1">
    <source>
        <dbReference type="SAM" id="Phobius"/>
    </source>
</evidence>
<sequence length="241" mass="27298">MRKYWNVDQISGLILLAIAALVIELLFFDGGLLISLAAGLACLYFSKKQREAAAKKALFLIGCFILALTVVNMMTFRLFVLGVVGWVVYRYYQSKKHPQVIAPPFPEHPVPERKVLKRKPLFQNLLFGSQRTPREVYEWNDIHLLLGVGDVVIDLSNTFLPKDAVISIRGFVGNVQILVPYEVEFTIHHTAVFSQVQILDEIGERIINEAIEYETEAYGSATEKVKIFTSMIVGKVEVRRV</sequence>
<keyword evidence="1" id="KW-0812">Transmembrane</keyword>
<evidence type="ECO:0000313" key="4">
    <source>
        <dbReference type="Proteomes" id="UP000075683"/>
    </source>
</evidence>
<dbReference type="EMBL" id="LQYT01000061">
    <property type="protein sequence ID" value="KYD16684.1"/>
    <property type="molecule type" value="Genomic_DNA"/>
</dbReference>
<dbReference type="InterPro" id="IPR024425">
    <property type="entry name" value="LiaF-like_C"/>
</dbReference>
<dbReference type="Pfam" id="PF09922">
    <property type="entry name" value="LiaF-like_C"/>
    <property type="match status" value="1"/>
</dbReference>
<name>A0A150LWI7_9BACI</name>
<organism evidence="3 4">
    <name type="scientific">Caldibacillus debilis</name>
    <dbReference type="NCBI Taxonomy" id="301148"/>
    <lineage>
        <taxon>Bacteria</taxon>
        <taxon>Bacillati</taxon>
        <taxon>Bacillota</taxon>
        <taxon>Bacilli</taxon>
        <taxon>Bacillales</taxon>
        <taxon>Bacillaceae</taxon>
        <taxon>Caldibacillus</taxon>
    </lineage>
</organism>
<dbReference type="NCBIfam" id="NF040535">
    <property type="entry name" value="LiaF_C_term"/>
    <property type="match status" value="1"/>
</dbReference>
<dbReference type="OrthoDB" id="2351415at2"/>
<evidence type="ECO:0000313" key="3">
    <source>
        <dbReference type="EMBL" id="KYD16684.1"/>
    </source>
</evidence>
<accession>A0A150LWI7</accession>
<dbReference type="RefSeq" id="WP_061569232.1">
    <property type="nucleotide sequence ID" value="NZ_LQYT01000061.1"/>
</dbReference>
<comment type="caution">
    <text evidence="3">The sequence shown here is derived from an EMBL/GenBank/DDBJ whole genome shotgun (WGS) entry which is preliminary data.</text>
</comment>
<feature type="domain" description="Cell wall-active antibiotics response LiaF-like C-terminal" evidence="2">
    <location>
        <begin position="127"/>
        <end position="238"/>
    </location>
</feature>